<dbReference type="Proteomes" id="UP000299084">
    <property type="component" value="Unassembled WGS sequence"/>
</dbReference>
<proteinExistence type="predicted"/>
<accession>A0A5N4C0D6</accession>
<feature type="region of interest" description="Disordered" evidence="1">
    <location>
        <begin position="368"/>
        <end position="402"/>
    </location>
</feature>
<name>A0A5N4C0D6_CAMDR</name>
<keyword evidence="3" id="KW-1185">Reference proteome</keyword>
<dbReference type="AlphaFoldDB" id="A0A5N4C0D6"/>
<protein>
    <submittedName>
        <fullName evidence="2">Uncharacterized protein</fullName>
    </submittedName>
</protein>
<feature type="compositionally biased region" description="Gly residues" evidence="1">
    <location>
        <begin position="370"/>
        <end position="380"/>
    </location>
</feature>
<sequence>MPCPEQGDCVLSRPLGGNVGLWETQGDFLTGAPGDHACKDHPHGMAKETVVPRSPSDEFVRLPGVTWGHVGFCGQHVGPALRDGLHKEGPALLMMAPNTCRETAPRAPGEADLSPLRPRGHVAQVPPVYPGPAEPQSSGTTWGVVVSGQKRPREGAYSGAEATLQGCWIWQQCTASELPWAGFPSCGMEGPLLPAVQCGELDPSSMSALKMEAALPAFLERKIRPLQPRSLSVAPGVVFLLGDRILTNTCVFVGYYSLTIWEAGVFRAVLGSVPAGGCKPQLPERGTRPPPARDRRKGTSGPQAGLAQCGSCAVGVESCLRGLCARLHYGLRFHKKAPGILTGQIKPPPSGWNHQELSTCNRDSSWCGERGSGAGEGSGCSEGVLGETTEDGTHHPHPISQIPSPANKGLLYTLSPWLSCKTAPNPASGTPALPPLLGQIPSSWKLPSSVISSPTADLADLHFRCPNWPAMRAWAQSSILPTGSLGPRPAAPLSTCCSVFFLPPHGFARHRAGQCSYTRWRTGRPLLGGEPQEPTLEGQSEEMVETQDGVLESSRRGWWGRWGPGAPWGPRGRAASPGGAGTSPKLG</sequence>
<feature type="region of interest" description="Disordered" evidence="1">
    <location>
        <begin position="279"/>
        <end position="305"/>
    </location>
</feature>
<feature type="region of interest" description="Disordered" evidence="1">
    <location>
        <begin position="522"/>
        <end position="587"/>
    </location>
</feature>
<evidence type="ECO:0000256" key="1">
    <source>
        <dbReference type="SAM" id="MobiDB-lite"/>
    </source>
</evidence>
<comment type="caution">
    <text evidence="2">The sequence shown here is derived from an EMBL/GenBank/DDBJ whole genome shotgun (WGS) entry which is preliminary data.</text>
</comment>
<dbReference type="EMBL" id="JWIN03000046">
    <property type="protein sequence ID" value="KAB1252322.1"/>
    <property type="molecule type" value="Genomic_DNA"/>
</dbReference>
<evidence type="ECO:0000313" key="3">
    <source>
        <dbReference type="Proteomes" id="UP000299084"/>
    </source>
</evidence>
<gene>
    <name evidence="2" type="ORF">Cadr_000031122</name>
</gene>
<evidence type="ECO:0000313" key="2">
    <source>
        <dbReference type="EMBL" id="KAB1252322.1"/>
    </source>
</evidence>
<reference evidence="2 3" key="1">
    <citation type="journal article" date="2019" name="Mol. Ecol. Resour.">
        <title>Improving Illumina assemblies with Hi-C and long reads: an example with the North African dromedary.</title>
        <authorList>
            <person name="Elbers J.P."/>
            <person name="Rogers M.F."/>
            <person name="Perelman P.L."/>
            <person name="Proskuryakova A.A."/>
            <person name="Serdyukova N.A."/>
            <person name="Johnson W.E."/>
            <person name="Horin P."/>
            <person name="Corander J."/>
            <person name="Murphy D."/>
            <person name="Burger P.A."/>
        </authorList>
    </citation>
    <scope>NUCLEOTIDE SEQUENCE [LARGE SCALE GENOMIC DNA]</scope>
    <source>
        <strain evidence="2">Drom800</strain>
        <tissue evidence="2">Blood</tissue>
    </source>
</reference>
<organism evidence="2 3">
    <name type="scientific">Camelus dromedarius</name>
    <name type="common">Dromedary</name>
    <name type="synonym">Arabian camel</name>
    <dbReference type="NCBI Taxonomy" id="9838"/>
    <lineage>
        <taxon>Eukaryota</taxon>
        <taxon>Metazoa</taxon>
        <taxon>Chordata</taxon>
        <taxon>Craniata</taxon>
        <taxon>Vertebrata</taxon>
        <taxon>Euteleostomi</taxon>
        <taxon>Mammalia</taxon>
        <taxon>Eutheria</taxon>
        <taxon>Laurasiatheria</taxon>
        <taxon>Artiodactyla</taxon>
        <taxon>Tylopoda</taxon>
        <taxon>Camelidae</taxon>
        <taxon>Camelus</taxon>
    </lineage>
</organism>
<feature type="compositionally biased region" description="Low complexity" evidence="1">
    <location>
        <begin position="556"/>
        <end position="577"/>
    </location>
</feature>